<dbReference type="EMBL" id="OUUZ01000018">
    <property type="protein sequence ID" value="SPQ26709.1"/>
    <property type="molecule type" value="Genomic_DNA"/>
</dbReference>
<feature type="region of interest" description="Disordered" evidence="1">
    <location>
        <begin position="149"/>
        <end position="172"/>
    </location>
</feature>
<gene>
    <name evidence="2" type="ORF">TT172_LOCUS9128</name>
</gene>
<feature type="compositionally biased region" description="Polar residues" evidence="1">
    <location>
        <begin position="150"/>
        <end position="164"/>
    </location>
</feature>
<evidence type="ECO:0000313" key="3">
    <source>
        <dbReference type="Proteomes" id="UP000289323"/>
    </source>
</evidence>
<organism evidence="2 3">
    <name type="scientific">Thermothielavioides terrestris</name>
    <dbReference type="NCBI Taxonomy" id="2587410"/>
    <lineage>
        <taxon>Eukaryota</taxon>
        <taxon>Fungi</taxon>
        <taxon>Dikarya</taxon>
        <taxon>Ascomycota</taxon>
        <taxon>Pezizomycotina</taxon>
        <taxon>Sordariomycetes</taxon>
        <taxon>Sordariomycetidae</taxon>
        <taxon>Sordariales</taxon>
        <taxon>Chaetomiaceae</taxon>
        <taxon>Thermothielavioides</taxon>
    </lineage>
</organism>
<name>A0A3S4BQQ8_9PEZI</name>
<evidence type="ECO:0000313" key="2">
    <source>
        <dbReference type="EMBL" id="SPQ26709.1"/>
    </source>
</evidence>
<evidence type="ECO:0000256" key="1">
    <source>
        <dbReference type="SAM" id="MobiDB-lite"/>
    </source>
</evidence>
<dbReference type="Proteomes" id="UP000289323">
    <property type="component" value="Unassembled WGS sequence"/>
</dbReference>
<accession>A0A3S4BQQ8</accession>
<dbReference type="AlphaFoldDB" id="A0A3S4BQQ8"/>
<sequence length="172" mass="17919">MDVFDLAGFMEGNTEVFRSSGPGQYLRLIDDHQSGVFTTPSDAPVSVRIEPRQISTVERVPAQNGAACVVKITYRASADGGGGTGGGAGGGASPSRTQTLVLETTRSTASGMQTGMVHARRLCRRLGFWNPDILCPAPAAANSDPFQWRFGTSSDAPQATSVARSTEGPATA</sequence>
<protein>
    <submittedName>
        <fullName evidence="2">73aee939-6f86-4e08-aad8-251dcb7b4b11</fullName>
    </submittedName>
</protein>
<proteinExistence type="predicted"/>
<reference evidence="2 3" key="1">
    <citation type="submission" date="2018-04" db="EMBL/GenBank/DDBJ databases">
        <authorList>
            <person name="Huttner S."/>
            <person name="Dainat J."/>
        </authorList>
    </citation>
    <scope>NUCLEOTIDE SEQUENCE [LARGE SCALE GENOMIC DNA]</scope>
</reference>